<dbReference type="InterPro" id="IPR010982">
    <property type="entry name" value="Lambda_DNA-bd_dom_sf"/>
</dbReference>
<evidence type="ECO:0000256" key="1">
    <source>
        <dbReference type="ARBA" id="ARBA00023015"/>
    </source>
</evidence>
<proteinExistence type="predicted"/>
<evidence type="ECO:0000259" key="4">
    <source>
        <dbReference type="PROSITE" id="PS50932"/>
    </source>
</evidence>
<dbReference type="SUPFAM" id="SSF53822">
    <property type="entry name" value="Periplasmic binding protein-like I"/>
    <property type="match status" value="1"/>
</dbReference>
<dbReference type="RefSeq" id="WP_282212010.1">
    <property type="nucleotide sequence ID" value="NZ_CP118247.1"/>
</dbReference>
<gene>
    <name evidence="5" type="ORF">PSQ90_03230</name>
</gene>
<dbReference type="Pfam" id="PF13377">
    <property type="entry name" value="Peripla_BP_3"/>
    <property type="match status" value="1"/>
</dbReference>
<dbReference type="Pfam" id="PF00356">
    <property type="entry name" value="LacI"/>
    <property type="match status" value="1"/>
</dbReference>
<evidence type="ECO:0000256" key="3">
    <source>
        <dbReference type="ARBA" id="ARBA00023163"/>
    </source>
</evidence>
<dbReference type="EMBL" id="CP118247">
    <property type="protein sequence ID" value="WDR06496.1"/>
    <property type="molecule type" value="Genomic_DNA"/>
</dbReference>
<keyword evidence="2 5" id="KW-0238">DNA-binding</keyword>
<dbReference type="InterPro" id="IPR028082">
    <property type="entry name" value="Peripla_BP_I"/>
</dbReference>
<evidence type="ECO:0000313" key="5">
    <source>
        <dbReference type="EMBL" id="WDR06496.1"/>
    </source>
</evidence>
<accession>A0ABY7YZ18</accession>
<dbReference type="Gene3D" id="3.40.50.2300">
    <property type="match status" value="2"/>
</dbReference>
<evidence type="ECO:0000256" key="2">
    <source>
        <dbReference type="ARBA" id="ARBA00023125"/>
    </source>
</evidence>
<keyword evidence="3" id="KW-0804">Transcription</keyword>
<dbReference type="CDD" id="cd01392">
    <property type="entry name" value="HTH_LacI"/>
    <property type="match status" value="1"/>
</dbReference>
<dbReference type="SUPFAM" id="SSF47413">
    <property type="entry name" value="lambda repressor-like DNA-binding domains"/>
    <property type="match status" value="1"/>
</dbReference>
<dbReference type="Gene3D" id="1.10.260.40">
    <property type="entry name" value="lambda repressor-like DNA-binding domains"/>
    <property type="match status" value="1"/>
</dbReference>
<feature type="domain" description="HTH lacI-type" evidence="4">
    <location>
        <begin position="7"/>
        <end position="61"/>
    </location>
</feature>
<dbReference type="GO" id="GO:0003677">
    <property type="term" value="F:DNA binding"/>
    <property type="evidence" value="ECO:0007669"/>
    <property type="project" value="UniProtKB-KW"/>
</dbReference>
<protein>
    <submittedName>
        <fullName evidence="5">LacI family DNA-binding transcriptional regulator</fullName>
    </submittedName>
</protein>
<dbReference type="SMART" id="SM00354">
    <property type="entry name" value="HTH_LACI"/>
    <property type="match status" value="1"/>
</dbReference>
<organism evidence="5 6">
    <name type="scientific">Devosia rhodophyticola</name>
    <dbReference type="NCBI Taxonomy" id="3026423"/>
    <lineage>
        <taxon>Bacteria</taxon>
        <taxon>Pseudomonadati</taxon>
        <taxon>Pseudomonadota</taxon>
        <taxon>Alphaproteobacteria</taxon>
        <taxon>Hyphomicrobiales</taxon>
        <taxon>Devosiaceae</taxon>
        <taxon>Devosia</taxon>
    </lineage>
</organism>
<dbReference type="Proteomes" id="UP001222118">
    <property type="component" value="Chromosome"/>
</dbReference>
<dbReference type="PANTHER" id="PTHR30146">
    <property type="entry name" value="LACI-RELATED TRANSCRIPTIONAL REPRESSOR"/>
    <property type="match status" value="1"/>
</dbReference>
<name>A0ABY7YZ18_9HYPH</name>
<reference evidence="5 6" key="1">
    <citation type="submission" date="2023-02" db="EMBL/GenBank/DDBJ databases">
        <title>Devosia chondri sp. nov., isolated from the phycosphere of marine algae.</title>
        <authorList>
            <person name="Kim J.M."/>
            <person name="Lee J.K."/>
            <person name="Choi B.J."/>
            <person name="Bayburt H."/>
            <person name="Jeon C.O."/>
        </authorList>
    </citation>
    <scope>NUCLEOTIDE SEQUENCE [LARGE SCALE GENOMIC DNA]</scope>
    <source>
        <strain evidence="5 6">G2-5</strain>
    </source>
</reference>
<dbReference type="PANTHER" id="PTHR30146:SF33">
    <property type="entry name" value="TRANSCRIPTIONAL REGULATOR"/>
    <property type="match status" value="1"/>
</dbReference>
<dbReference type="PROSITE" id="PS50932">
    <property type="entry name" value="HTH_LACI_2"/>
    <property type="match status" value="1"/>
</dbReference>
<dbReference type="InterPro" id="IPR000843">
    <property type="entry name" value="HTH_LacI"/>
</dbReference>
<dbReference type="InterPro" id="IPR046335">
    <property type="entry name" value="LacI/GalR-like_sensor"/>
</dbReference>
<keyword evidence="6" id="KW-1185">Reference proteome</keyword>
<sequence>MNEQKRPRMADIAREARVNRITVSRAFSNPELVAKETLERIHAAVAKTGYIPNQIARGLKADHSNIVSLVTPAYMSGVYGQIVEQLSGLLYRSGLVVNLFPVQDVEGHLNVVLRELAGWRPAAIVLFGATLTEESQQIIRNARMPVVELLNYSESSGTSSVGYDHRLAASLLTSHLLDQGYRKICYIHSARAANIINADRLAGFTEAIRVAGGPILLRSERDQTNNQQQMAPRDHICGIELKSTTAFHAGFELMGKLANWENRPEAVLFASDMVAVGALQYCLVNGIAPGKDIGLCGFDGIELTSVMRPQLTCLDFPYQRVIAEGARQILARATDQSTSDEHIRIPVAVLHRETT</sequence>
<evidence type="ECO:0000313" key="6">
    <source>
        <dbReference type="Proteomes" id="UP001222118"/>
    </source>
</evidence>
<keyword evidence="1" id="KW-0805">Transcription regulation</keyword>